<dbReference type="Pfam" id="PF14066">
    <property type="entry name" value="DUF4256"/>
    <property type="match status" value="1"/>
</dbReference>
<sequence length="185" mass="21555">MKNLLTEEEQSMLLETLKERFQKFPKRHPQLSWDEVVHKLLESPQKLWSLFQMEKSGGEPDLVIIDPNKKQYAFVDCTEESPKGRRSLCFDQKALDDRKENKPIGSAVEEAKKMGTELLSEQQYRQLQMLGEFDLKTSSWIQTPADIRKLGGALFGDRRYNQVFTYHNGAISYYAARGFRTILFL</sequence>
<dbReference type="RefSeq" id="WP_120334356.1">
    <property type="nucleotide sequence ID" value="NZ_CP070350.1"/>
</dbReference>
<evidence type="ECO:0008006" key="3">
    <source>
        <dbReference type="Google" id="ProtNLM"/>
    </source>
</evidence>
<dbReference type="Proteomes" id="UP000286402">
    <property type="component" value="Unassembled WGS sequence"/>
</dbReference>
<reference evidence="1 2" key="1">
    <citation type="submission" date="2016-07" db="EMBL/GenBank/DDBJ databases">
        <title>Genome analysis of Sphingobacterium siyangense T12B17.</title>
        <authorList>
            <person name="Xu D."/>
            <person name="Su Y."/>
            <person name="Zheng S."/>
        </authorList>
    </citation>
    <scope>NUCLEOTIDE SEQUENCE [LARGE SCALE GENOMIC DNA]</scope>
    <source>
        <strain evidence="1 2">T12B17</strain>
    </source>
</reference>
<dbReference type="InterPro" id="IPR025352">
    <property type="entry name" value="DUF4256"/>
</dbReference>
<comment type="caution">
    <text evidence="1">The sequence shown here is derived from an EMBL/GenBank/DDBJ whole genome shotgun (WGS) entry which is preliminary data.</text>
</comment>
<dbReference type="AlphaFoldDB" id="A0A420FWP0"/>
<organism evidence="1 2">
    <name type="scientific">Sphingobacterium siyangense</name>
    <dbReference type="NCBI Taxonomy" id="459529"/>
    <lineage>
        <taxon>Bacteria</taxon>
        <taxon>Pseudomonadati</taxon>
        <taxon>Bacteroidota</taxon>
        <taxon>Sphingobacteriia</taxon>
        <taxon>Sphingobacteriales</taxon>
        <taxon>Sphingobacteriaceae</taxon>
        <taxon>Sphingobacterium</taxon>
    </lineage>
</organism>
<gene>
    <name evidence="1" type="ORF">BCY89_06650</name>
</gene>
<protein>
    <recommendedName>
        <fullName evidence="3">DUF4256 domain-containing protein</fullName>
    </recommendedName>
</protein>
<accession>A0A420FWP0</accession>
<dbReference type="EMBL" id="MCAQ01000012">
    <property type="protein sequence ID" value="RKF37314.1"/>
    <property type="molecule type" value="Genomic_DNA"/>
</dbReference>
<name>A0A420FWP0_9SPHI</name>
<evidence type="ECO:0000313" key="1">
    <source>
        <dbReference type="EMBL" id="RKF37314.1"/>
    </source>
</evidence>
<keyword evidence="2" id="KW-1185">Reference proteome</keyword>
<evidence type="ECO:0000313" key="2">
    <source>
        <dbReference type="Proteomes" id="UP000286402"/>
    </source>
</evidence>
<proteinExistence type="predicted"/>